<comment type="caution">
    <text evidence="6">The sequence shown here is derived from an EMBL/GenBank/DDBJ whole genome shotgun (WGS) entry which is preliminary data.</text>
</comment>
<dbReference type="InterPro" id="IPR037923">
    <property type="entry name" value="HTH-like"/>
</dbReference>
<dbReference type="PANTHER" id="PTHR43280">
    <property type="entry name" value="ARAC-FAMILY TRANSCRIPTIONAL REGULATOR"/>
    <property type="match status" value="1"/>
</dbReference>
<name>A0A972GQA0_9BACL</name>
<evidence type="ECO:0000313" key="6">
    <source>
        <dbReference type="EMBL" id="NOU94931.1"/>
    </source>
</evidence>
<evidence type="ECO:0000313" key="7">
    <source>
        <dbReference type="Proteomes" id="UP000641588"/>
    </source>
</evidence>
<evidence type="ECO:0000256" key="4">
    <source>
        <dbReference type="SAM" id="MobiDB-lite"/>
    </source>
</evidence>
<dbReference type="PANTHER" id="PTHR43280:SF28">
    <property type="entry name" value="HTH-TYPE TRANSCRIPTIONAL ACTIVATOR RHAS"/>
    <property type="match status" value="1"/>
</dbReference>
<feature type="compositionally biased region" description="Acidic residues" evidence="4">
    <location>
        <begin position="282"/>
        <end position="293"/>
    </location>
</feature>
<gene>
    <name evidence="6" type="ORF">GC093_17130</name>
</gene>
<organism evidence="6 7">
    <name type="scientific">Paenibacillus foliorum</name>
    <dbReference type="NCBI Taxonomy" id="2654974"/>
    <lineage>
        <taxon>Bacteria</taxon>
        <taxon>Bacillati</taxon>
        <taxon>Bacillota</taxon>
        <taxon>Bacilli</taxon>
        <taxon>Bacillales</taxon>
        <taxon>Paenibacillaceae</taxon>
        <taxon>Paenibacillus</taxon>
    </lineage>
</organism>
<dbReference type="InterPro" id="IPR003313">
    <property type="entry name" value="AraC-bd"/>
</dbReference>
<accession>A0A972GQA0</accession>
<dbReference type="Gene3D" id="1.10.10.60">
    <property type="entry name" value="Homeodomain-like"/>
    <property type="match status" value="2"/>
</dbReference>
<evidence type="ECO:0000259" key="5">
    <source>
        <dbReference type="PROSITE" id="PS01124"/>
    </source>
</evidence>
<dbReference type="GO" id="GO:0043565">
    <property type="term" value="F:sequence-specific DNA binding"/>
    <property type="evidence" value="ECO:0007669"/>
    <property type="project" value="InterPro"/>
</dbReference>
<feature type="domain" description="HTH araC/xylS-type" evidence="5">
    <location>
        <begin position="178"/>
        <end position="275"/>
    </location>
</feature>
<dbReference type="EMBL" id="WHOD01000066">
    <property type="protein sequence ID" value="NOU94931.1"/>
    <property type="molecule type" value="Genomic_DNA"/>
</dbReference>
<dbReference type="InterPro" id="IPR018062">
    <property type="entry name" value="HTH_AraC-typ_CS"/>
</dbReference>
<dbReference type="InterPro" id="IPR018060">
    <property type="entry name" value="HTH_AraC"/>
</dbReference>
<feature type="region of interest" description="Disordered" evidence="4">
    <location>
        <begin position="269"/>
        <end position="293"/>
    </location>
</feature>
<reference evidence="6" key="1">
    <citation type="submission" date="2019-10" db="EMBL/GenBank/DDBJ databases">
        <title>Description of Paenibacillus glebae sp. nov.</title>
        <authorList>
            <person name="Carlier A."/>
            <person name="Qi S."/>
        </authorList>
    </citation>
    <scope>NUCLEOTIDE SEQUENCE</scope>
    <source>
        <strain evidence="6">LMG 31456</strain>
    </source>
</reference>
<dbReference type="Pfam" id="PF02311">
    <property type="entry name" value="AraC_binding"/>
    <property type="match status" value="1"/>
</dbReference>
<keyword evidence="1" id="KW-0805">Transcription regulation</keyword>
<sequence>MDQDKLQLQLIRSYLENTQITLQTAHYTKTGQNWRAMNMMTDVNRFYFIREGEGWIHIRGKDYSPRKGQLYLLPAGMKLSYSPVNEDNTLGKLWCHFSATMGDINLFQMLELPHWIEVSDEQKLERQFQELIELHNSNAVSAPLRIKSILFEIISEYIEQSSVDELHLTATTTNSKINSVLSYIESHLAESMTVDELAKLVHFHPNYFMNYFKSMMGLSPIMYVNKKRLEKARRLLATTELSISNIAEGIGMELYYFSRLFRKQTGMSPSEYRKASGKTTMTEDEDTTSEGLD</sequence>
<keyword evidence="3" id="KW-0804">Transcription</keyword>
<dbReference type="InterPro" id="IPR009057">
    <property type="entry name" value="Homeodomain-like_sf"/>
</dbReference>
<evidence type="ECO:0000256" key="3">
    <source>
        <dbReference type="ARBA" id="ARBA00023163"/>
    </source>
</evidence>
<dbReference type="Gene3D" id="2.60.120.280">
    <property type="entry name" value="Regulatory protein AraC"/>
    <property type="match status" value="1"/>
</dbReference>
<dbReference type="AlphaFoldDB" id="A0A972GQA0"/>
<keyword evidence="7" id="KW-1185">Reference proteome</keyword>
<dbReference type="PROSITE" id="PS00041">
    <property type="entry name" value="HTH_ARAC_FAMILY_1"/>
    <property type="match status" value="1"/>
</dbReference>
<evidence type="ECO:0000256" key="1">
    <source>
        <dbReference type="ARBA" id="ARBA00023015"/>
    </source>
</evidence>
<dbReference type="SUPFAM" id="SSF46689">
    <property type="entry name" value="Homeodomain-like"/>
    <property type="match status" value="2"/>
</dbReference>
<dbReference type="Proteomes" id="UP000641588">
    <property type="component" value="Unassembled WGS sequence"/>
</dbReference>
<dbReference type="PROSITE" id="PS01124">
    <property type="entry name" value="HTH_ARAC_FAMILY_2"/>
    <property type="match status" value="1"/>
</dbReference>
<dbReference type="Pfam" id="PF12833">
    <property type="entry name" value="HTH_18"/>
    <property type="match status" value="1"/>
</dbReference>
<dbReference type="SUPFAM" id="SSF51215">
    <property type="entry name" value="Regulatory protein AraC"/>
    <property type="match status" value="1"/>
</dbReference>
<dbReference type="SMART" id="SM00342">
    <property type="entry name" value="HTH_ARAC"/>
    <property type="match status" value="1"/>
</dbReference>
<keyword evidence="2" id="KW-0238">DNA-binding</keyword>
<protein>
    <submittedName>
        <fullName evidence="6">AraC family transcriptional regulator</fullName>
    </submittedName>
</protein>
<evidence type="ECO:0000256" key="2">
    <source>
        <dbReference type="ARBA" id="ARBA00023125"/>
    </source>
</evidence>
<proteinExistence type="predicted"/>
<dbReference type="GO" id="GO:0003700">
    <property type="term" value="F:DNA-binding transcription factor activity"/>
    <property type="evidence" value="ECO:0007669"/>
    <property type="project" value="InterPro"/>
</dbReference>